<feature type="compositionally biased region" description="Pro residues" evidence="1">
    <location>
        <begin position="199"/>
        <end position="214"/>
    </location>
</feature>
<dbReference type="InterPro" id="IPR025241">
    <property type="entry name" value="DUF4190"/>
</dbReference>
<dbReference type="Proteomes" id="UP001195196">
    <property type="component" value="Unassembled WGS sequence"/>
</dbReference>
<evidence type="ECO:0000256" key="2">
    <source>
        <dbReference type="SAM" id="Phobius"/>
    </source>
</evidence>
<evidence type="ECO:0000313" key="5">
    <source>
        <dbReference type="Proteomes" id="UP001195196"/>
    </source>
</evidence>
<evidence type="ECO:0000259" key="3">
    <source>
        <dbReference type="Pfam" id="PF13828"/>
    </source>
</evidence>
<proteinExistence type="predicted"/>
<dbReference type="RefSeq" id="WP_204717588.1">
    <property type="nucleotide sequence ID" value="NZ_JAFFGU010000002.1"/>
</dbReference>
<gene>
    <name evidence="4" type="ORF">JTZ10_05255</name>
</gene>
<feature type="transmembrane region" description="Helical" evidence="2">
    <location>
        <begin position="251"/>
        <end position="276"/>
    </location>
</feature>
<feature type="compositionally biased region" description="Low complexity" evidence="1">
    <location>
        <begin position="165"/>
        <end position="177"/>
    </location>
</feature>
<reference evidence="4" key="1">
    <citation type="submission" date="2021-02" db="EMBL/GenBank/DDBJ databases">
        <title>Taxonomy, biology and ecology of Rhodococcus bacteria occurring in California pistachio and other woody hosts as revealed by genome sequence analyses.</title>
        <authorList>
            <person name="Riely B."/>
            <person name="Gai Y."/>
        </authorList>
    </citation>
    <scope>NUCLEOTIDE SEQUENCE</scope>
    <source>
        <strain evidence="4">BP-295</strain>
    </source>
</reference>
<keyword evidence="2" id="KW-0812">Transmembrane</keyword>
<feature type="region of interest" description="Disordered" evidence="1">
    <location>
        <begin position="1"/>
        <end position="244"/>
    </location>
</feature>
<dbReference type="EMBL" id="JAFFGU010000002">
    <property type="protein sequence ID" value="MBM7277161.1"/>
    <property type="molecule type" value="Genomic_DNA"/>
</dbReference>
<feature type="compositionally biased region" description="Low complexity" evidence="1">
    <location>
        <begin position="10"/>
        <end position="26"/>
    </location>
</feature>
<comment type="caution">
    <text evidence="4">The sequence shown here is derived from an EMBL/GenBank/DDBJ whole genome shotgun (WGS) entry which is preliminary data.</text>
</comment>
<evidence type="ECO:0000256" key="1">
    <source>
        <dbReference type="SAM" id="MobiDB-lite"/>
    </source>
</evidence>
<name>A0AAW4G140_GORRU</name>
<sequence length="330" mass="32686">MSNPTGGGDPQDPSSTPQSPSDQVSPGSAPEPTQSPYEPTQKVSRAELLGQSDEAGSEETTEPVQSTPGTATPLTSTPGAGPEGTEVAPSHSPADGVTRVISTAGAPGQTPPVPPASAAPPESAAPPGPPPPQAPPGPAPSGYDSTRVISTRPPGGPPQPGYGPPSGYGQQYYAQPGPGQPGPPPGYGGPGPSGYGQPGPGPQGRPGYGPPPGHQPYGQQSHGQSPAGEKHAGDGPYGENQADGTPKTNTLAVAALVASLLGLVCIGIGGLIGLVLGVVAHKQIAASGGRETGDGLALTAIIIGLFIIVMWVAYWLVVLFTGVESPWSYF</sequence>
<keyword evidence="2" id="KW-0472">Membrane</keyword>
<feature type="compositionally biased region" description="Polar residues" evidence="1">
    <location>
        <begin position="62"/>
        <end position="78"/>
    </location>
</feature>
<organism evidence="4 5">
    <name type="scientific">Gordonia rubripertincta</name>
    <name type="common">Rhodococcus corallinus</name>
    <dbReference type="NCBI Taxonomy" id="36822"/>
    <lineage>
        <taxon>Bacteria</taxon>
        <taxon>Bacillati</taxon>
        <taxon>Actinomycetota</taxon>
        <taxon>Actinomycetes</taxon>
        <taxon>Mycobacteriales</taxon>
        <taxon>Gordoniaceae</taxon>
        <taxon>Gordonia</taxon>
    </lineage>
</organism>
<accession>A0AAW4G140</accession>
<protein>
    <submittedName>
        <fullName evidence="4">DUF4190 domain-containing protein</fullName>
    </submittedName>
</protein>
<feature type="domain" description="DUF4190" evidence="3">
    <location>
        <begin position="251"/>
        <end position="313"/>
    </location>
</feature>
<feature type="compositionally biased region" description="Pro residues" evidence="1">
    <location>
        <begin position="154"/>
        <end position="163"/>
    </location>
</feature>
<feature type="compositionally biased region" description="Pro residues" evidence="1">
    <location>
        <begin position="109"/>
        <end position="139"/>
    </location>
</feature>
<feature type="transmembrane region" description="Helical" evidence="2">
    <location>
        <begin position="296"/>
        <end position="320"/>
    </location>
</feature>
<feature type="compositionally biased region" description="Low complexity" evidence="1">
    <location>
        <begin position="215"/>
        <end position="226"/>
    </location>
</feature>
<feature type="compositionally biased region" description="Polar residues" evidence="1">
    <location>
        <begin position="31"/>
        <end position="43"/>
    </location>
</feature>
<feature type="compositionally biased region" description="Pro residues" evidence="1">
    <location>
        <begin position="178"/>
        <end position="187"/>
    </location>
</feature>
<dbReference type="Pfam" id="PF13828">
    <property type="entry name" value="DUF4190"/>
    <property type="match status" value="1"/>
</dbReference>
<keyword evidence="2" id="KW-1133">Transmembrane helix</keyword>
<dbReference type="AlphaFoldDB" id="A0AAW4G140"/>
<evidence type="ECO:0000313" key="4">
    <source>
        <dbReference type="EMBL" id="MBM7277161.1"/>
    </source>
</evidence>
<feature type="compositionally biased region" description="Gly residues" evidence="1">
    <location>
        <begin position="188"/>
        <end position="198"/>
    </location>
</feature>